<proteinExistence type="predicted"/>
<organism evidence="4 5">
    <name type="scientific">Siphonobacter aquaeclarae</name>
    <dbReference type="NCBI Taxonomy" id="563176"/>
    <lineage>
        <taxon>Bacteria</taxon>
        <taxon>Pseudomonadati</taxon>
        <taxon>Bacteroidota</taxon>
        <taxon>Cytophagia</taxon>
        <taxon>Cytophagales</taxon>
        <taxon>Cytophagaceae</taxon>
        <taxon>Siphonobacter</taxon>
    </lineage>
</organism>
<dbReference type="Pfam" id="PF16313">
    <property type="entry name" value="DUF4953"/>
    <property type="match status" value="1"/>
</dbReference>
<dbReference type="PANTHER" id="PTHR38478:SF1">
    <property type="entry name" value="ZINC DEPENDENT METALLOPROTEASE DOMAIN LIPOPROTEIN"/>
    <property type="match status" value="1"/>
</dbReference>
<feature type="domain" description="EcxA zinc-binding" evidence="2">
    <location>
        <begin position="398"/>
        <end position="709"/>
    </location>
</feature>
<evidence type="ECO:0000313" key="4">
    <source>
        <dbReference type="EMBL" id="SDM05653.1"/>
    </source>
</evidence>
<dbReference type="Pfam" id="PF17148">
    <property type="entry name" value="DUF5117"/>
    <property type="match status" value="1"/>
</dbReference>
<evidence type="ECO:0000259" key="2">
    <source>
        <dbReference type="Pfam" id="PF16313"/>
    </source>
</evidence>
<dbReference type="GO" id="GO:0008237">
    <property type="term" value="F:metallopeptidase activity"/>
    <property type="evidence" value="ECO:0007669"/>
    <property type="project" value="InterPro"/>
</dbReference>
<protein>
    <recommendedName>
        <fullName evidence="6">Peptidase</fullName>
    </recommendedName>
</protein>
<reference evidence="4 5" key="1">
    <citation type="submission" date="2016-10" db="EMBL/GenBank/DDBJ databases">
        <authorList>
            <person name="de Groot N.N."/>
        </authorList>
    </citation>
    <scope>NUCLEOTIDE SEQUENCE [LARGE SCALE GENOMIC DNA]</scope>
    <source>
        <strain evidence="4 5">DSM 21668</strain>
    </source>
</reference>
<accession>A0A1G9Q416</accession>
<evidence type="ECO:0008006" key="6">
    <source>
        <dbReference type="Google" id="ProtNLM"/>
    </source>
</evidence>
<dbReference type="SUPFAM" id="SSF55486">
    <property type="entry name" value="Metalloproteases ('zincins'), catalytic domain"/>
    <property type="match status" value="1"/>
</dbReference>
<dbReference type="InterPro" id="IPR032534">
    <property type="entry name" value="EcxA_zinc-bd"/>
</dbReference>
<dbReference type="PANTHER" id="PTHR38478">
    <property type="entry name" value="PEPTIDASE M1A AND M12B"/>
    <property type="match status" value="1"/>
</dbReference>
<keyword evidence="1" id="KW-0732">Signal</keyword>
<dbReference type="InterPro" id="IPR033413">
    <property type="entry name" value="DUF5117"/>
</dbReference>
<dbReference type="CDD" id="cd04276">
    <property type="entry name" value="ZnMc_MMP_like_2"/>
    <property type="match status" value="1"/>
</dbReference>
<dbReference type="STRING" id="563176.SAMN04488090_2454"/>
<evidence type="ECO:0000256" key="1">
    <source>
        <dbReference type="SAM" id="SignalP"/>
    </source>
</evidence>
<dbReference type="AlphaFoldDB" id="A0A1G9Q416"/>
<gene>
    <name evidence="4" type="ORF">SAMN04488090_2454</name>
</gene>
<keyword evidence="5" id="KW-1185">Reference proteome</keyword>
<sequence>MRMRRCFILSLLFWGLLQPVFSQSISSVTNGLQKMPGYLTLYWDAKKGKMFLEIDKLDTEILFHTALSSGIGSNDIGLDRGKISAGKIIKFQRSGPRILMVQQNYDYRATSSDKMEKLAVEQSFAQSVLWGFDVAGEEGNKVLVDATSFYLRDGYDAAATIARARQGSFRLDPSRCAFYLPYTKNFPENTEVEVTLTLTGEQAGAYLREVVPTPGAITFREHYSFIKLPDAGYEPRAFDPRAGINPVEFFDYSSPFSTPITTRYIRRHRLKKKDPSAAVSEPVKPIVYYMDPGAPEPIRSALMDGIGWWNQAFEAAGYKNAFQVKVLPDTADPMDIRYNLVQWVHRSTRGWSYGYSVSDPRTGEIIKGKVTLGSLRVRQDYLIASGLVGEYTSDEPSKEAEQMALARLRQLGAHETGHTLGLPHNYASTVNNRASVMDYPHPLVRIMGPKKLDLSDAYATGIGEWDKIAINYAYREFRSKEEEKKGLKKIIDDYIDKGFLFLTDQDGRPEGSASPVTHLWDNGKNAVDELNRVMEIRKIALDNFSAKKIPVGAPIATLQEVLVPLYLFHRYQLEAASKVVGGVSYTYAVRGDKQKVMEYVPGDEQRRALDAVLNTIKPEVLALPSLIINLLPPRPYGYDENSREVFHGRTGLTFDPLSPPEAAAGMALRFLLQHERAARLIGNHAINASLPDFSEVVDKIMAATWKAPARKGYEGEIQRVVNVAVLDKLIALAANADAASQVRAVAGLKLRELRVWLESQTSPDEAERALDVFAANQIRQFEENPVKVVVTPPAKEPDGAPIGSFDAYSCDW</sequence>
<evidence type="ECO:0000313" key="5">
    <source>
        <dbReference type="Proteomes" id="UP000198901"/>
    </source>
</evidence>
<dbReference type="InterPro" id="IPR034032">
    <property type="entry name" value="Zn_MMP-like_bac"/>
</dbReference>
<name>A0A1G9Q416_9BACT</name>
<evidence type="ECO:0000259" key="3">
    <source>
        <dbReference type="Pfam" id="PF17148"/>
    </source>
</evidence>
<feature type="signal peptide" evidence="1">
    <location>
        <begin position="1"/>
        <end position="22"/>
    </location>
</feature>
<dbReference type="Proteomes" id="UP000198901">
    <property type="component" value="Unassembled WGS sequence"/>
</dbReference>
<dbReference type="Gene3D" id="3.40.390.10">
    <property type="entry name" value="Collagenase (Catalytic Domain)"/>
    <property type="match status" value="1"/>
</dbReference>
<dbReference type="InterPro" id="IPR024079">
    <property type="entry name" value="MetalloPept_cat_dom_sf"/>
</dbReference>
<feature type="domain" description="DUF5117" evidence="3">
    <location>
        <begin position="85"/>
        <end position="273"/>
    </location>
</feature>
<dbReference type="EMBL" id="FNGS01000004">
    <property type="protein sequence ID" value="SDM05653.1"/>
    <property type="molecule type" value="Genomic_DNA"/>
</dbReference>
<feature type="chain" id="PRO_5011781803" description="Peptidase" evidence="1">
    <location>
        <begin position="23"/>
        <end position="812"/>
    </location>
</feature>